<dbReference type="Gramene" id="novel_model_2754_5bd9a17a.1.5bd9b137">
    <property type="protein sequence ID" value="cds.novel_model_2754_5bd9a17a.1.5bd9b137"/>
    <property type="gene ID" value="novel_gene_1482_5bd9a17a"/>
</dbReference>
<accession>A0A803QY04</accession>
<name>A0A803QY04_CANSA</name>
<dbReference type="EnsemblPlants" id="novel_model_2753_5bd9a17a">
    <property type="protein sequence ID" value="cds.novel_model_2753_5bd9a17a"/>
    <property type="gene ID" value="novel_gene_1482_5bd9a17a"/>
</dbReference>
<reference evidence="1" key="2">
    <citation type="submission" date="2021-03" db="UniProtKB">
        <authorList>
            <consortium name="EnsemblPlants"/>
        </authorList>
    </citation>
    <scope>IDENTIFICATION</scope>
</reference>
<protein>
    <submittedName>
        <fullName evidence="1">Uncharacterized protein</fullName>
    </submittedName>
</protein>
<dbReference type="Proteomes" id="UP000596661">
    <property type="component" value="Chromosome 4"/>
</dbReference>
<reference evidence="1 2" key="1">
    <citation type="submission" date="2018-11" db="EMBL/GenBank/DDBJ databases">
        <authorList>
            <person name="Grassa J C."/>
        </authorList>
    </citation>
    <scope>NUCLEOTIDE SEQUENCE [LARGE SCALE GENOMIC DNA]</scope>
</reference>
<proteinExistence type="predicted"/>
<dbReference type="Gramene" id="novel_model_2753_5bd9a17a">
    <property type="protein sequence ID" value="cds.novel_model_2753_5bd9a17a"/>
    <property type="gene ID" value="novel_gene_1482_5bd9a17a"/>
</dbReference>
<dbReference type="EMBL" id="UZAU01000359">
    <property type="status" value="NOT_ANNOTATED_CDS"/>
    <property type="molecule type" value="Genomic_DNA"/>
</dbReference>
<keyword evidence="2" id="KW-1185">Reference proteome</keyword>
<organism evidence="1 2">
    <name type="scientific">Cannabis sativa</name>
    <name type="common">Hemp</name>
    <name type="synonym">Marijuana</name>
    <dbReference type="NCBI Taxonomy" id="3483"/>
    <lineage>
        <taxon>Eukaryota</taxon>
        <taxon>Viridiplantae</taxon>
        <taxon>Streptophyta</taxon>
        <taxon>Embryophyta</taxon>
        <taxon>Tracheophyta</taxon>
        <taxon>Spermatophyta</taxon>
        <taxon>Magnoliopsida</taxon>
        <taxon>eudicotyledons</taxon>
        <taxon>Gunneridae</taxon>
        <taxon>Pentapetalae</taxon>
        <taxon>rosids</taxon>
        <taxon>fabids</taxon>
        <taxon>Rosales</taxon>
        <taxon>Cannabaceae</taxon>
        <taxon>Cannabis</taxon>
    </lineage>
</organism>
<evidence type="ECO:0000313" key="1">
    <source>
        <dbReference type="EnsemblPlants" id="cds.novel_model_2754_5bd9a17a.1.5bd9b137"/>
    </source>
</evidence>
<dbReference type="AlphaFoldDB" id="A0A803QY04"/>
<dbReference type="EnsemblPlants" id="novel_model_2754_5bd9a17a.1.5bd9b137">
    <property type="protein sequence ID" value="cds.novel_model_2754_5bd9a17a.1.5bd9b137"/>
    <property type="gene ID" value="novel_gene_1482_5bd9a17a"/>
</dbReference>
<evidence type="ECO:0000313" key="2">
    <source>
        <dbReference type="Proteomes" id="UP000596661"/>
    </source>
</evidence>
<accession>A0A803QY03</accession>
<sequence length="79" mass="9002">MELVQICRTTFACKDCNRQVRLNWLFFAWGRILASSDPDSSSFAPSIKFKPIDKNATGFCIIQGPEIVEDFANMKLQEI</sequence>